<dbReference type="PROSITE" id="PS50928">
    <property type="entry name" value="ABC_TM1"/>
    <property type="match status" value="1"/>
</dbReference>
<evidence type="ECO:0000259" key="9">
    <source>
        <dbReference type="PROSITE" id="PS50928"/>
    </source>
</evidence>
<keyword evidence="7 8" id="KW-0472">Membrane</keyword>
<feature type="domain" description="ABC transmembrane type-1" evidence="9">
    <location>
        <begin position="37"/>
        <end position="243"/>
    </location>
</feature>
<name>A0AA46TJ78_9ACTN</name>
<dbReference type="InterPro" id="IPR000515">
    <property type="entry name" value="MetI-like"/>
</dbReference>
<dbReference type="InterPro" id="IPR035906">
    <property type="entry name" value="MetI-like_sf"/>
</dbReference>
<evidence type="ECO:0000256" key="5">
    <source>
        <dbReference type="ARBA" id="ARBA00022970"/>
    </source>
</evidence>
<comment type="subcellular location">
    <subcellularLocation>
        <location evidence="1 8">Cell membrane</location>
        <topology evidence="1 8">Multi-pass membrane protein</topology>
    </subcellularLocation>
</comment>
<keyword evidence="5" id="KW-0029">Amino-acid transport</keyword>
<dbReference type="SUPFAM" id="SSF161098">
    <property type="entry name" value="MetI-like"/>
    <property type="match status" value="1"/>
</dbReference>
<sequence length="280" mass="30607">MTVLALAWLLVKIAGSPNMHWPDVFDYLFSKTIMLGVLITIQLTILCMMLGTVLGLLVAIMRMSSSVFLRSAAAGYVWFFRGTPVLVQLIFWYNLSLLFPRIGLFVPFTDVGGSAATNSVISALMASVLGLGLNVGAYMAEIFRGGILAVDPGQVEAATALGMHRSRVLRKIVLPQAMRVVIPPSGNQFIDLMKATAMVAFIAGGDLLTRTQQIYSMNFLVIPLLVVASLWYLALTTLATVGQHFLERRFGRSTTHTRPKTSASSRLANLAPWRRSKELA</sequence>
<evidence type="ECO:0000256" key="2">
    <source>
        <dbReference type="ARBA" id="ARBA00022448"/>
    </source>
</evidence>
<evidence type="ECO:0000256" key="1">
    <source>
        <dbReference type="ARBA" id="ARBA00004651"/>
    </source>
</evidence>
<dbReference type="Proteomes" id="UP001164390">
    <property type="component" value="Chromosome"/>
</dbReference>
<reference evidence="10" key="1">
    <citation type="submission" date="2022-01" db="EMBL/GenBank/DDBJ databases">
        <title>Nocardioidaceae gen. sp. A5X3R13.</title>
        <authorList>
            <person name="Lopez Marin M.A."/>
            <person name="Uhlik O."/>
        </authorList>
    </citation>
    <scope>NUCLEOTIDE SEQUENCE</scope>
    <source>
        <strain evidence="10">A5X3R13</strain>
    </source>
</reference>
<dbReference type="Gene3D" id="1.10.3720.10">
    <property type="entry name" value="MetI-like"/>
    <property type="match status" value="1"/>
</dbReference>
<dbReference type="NCBIfam" id="TIGR01726">
    <property type="entry name" value="HEQRo_perm_3TM"/>
    <property type="match status" value="1"/>
</dbReference>
<dbReference type="InterPro" id="IPR043429">
    <property type="entry name" value="ArtM/GltK/GlnP/TcyL/YhdX-like"/>
</dbReference>
<keyword evidence="4 8" id="KW-0812">Transmembrane</keyword>
<feature type="transmembrane region" description="Helical" evidence="8">
    <location>
        <begin position="220"/>
        <end position="242"/>
    </location>
</feature>
<evidence type="ECO:0000313" key="11">
    <source>
        <dbReference type="Proteomes" id="UP001164390"/>
    </source>
</evidence>
<dbReference type="EMBL" id="CP094970">
    <property type="protein sequence ID" value="UYM06354.1"/>
    <property type="molecule type" value="Genomic_DNA"/>
</dbReference>
<dbReference type="PANTHER" id="PTHR30614">
    <property type="entry name" value="MEMBRANE COMPONENT OF AMINO ACID ABC TRANSPORTER"/>
    <property type="match status" value="1"/>
</dbReference>
<dbReference type="GO" id="GO:0006865">
    <property type="term" value="P:amino acid transport"/>
    <property type="evidence" value="ECO:0007669"/>
    <property type="project" value="UniProtKB-KW"/>
</dbReference>
<organism evidence="10 11">
    <name type="scientific">Solicola gregarius</name>
    <dbReference type="NCBI Taxonomy" id="2908642"/>
    <lineage>
        <taxon>Bacteria</taxon>
        <taxon>Bacillati</taxon>
        <taxon>Actinomycetota</taxon>
        <taxon>Actinomycetes</taxon>
        <taxon>Propionibacteriales</taxon>
        <taxon>Nocardioidaceae</taxon>
        <taxon>Solicola</taxon>
    </lineage>
</organism>
<dbReference type="KEGG" id="sgrg:L0C25_04565"/>
<feature type="transmembrane region" description="Helical" evidence="8">
    <location>
        <begin position="39"/>
        <end position="61"/>
    </location>
</feature>
<feature type="transmembrane region" description="Helical" evidence="8">
    <location>
        <begin position="73"/>
        <end position="95"/>
    </location>
</feature>
<evidence type="ECO:0000256" key="6">
    <source>
        <dbReference type="ARBA" id="ARBA00022989"/>
    </source>
</evidence>
<keyword evidence="11" id="KW-1185">Reference proteome</keyword>
<evidence type="ECO:0000256" key="8">
    <source>
        <dbReference type="RuleBase" id="RU363032"/>
    </source>
</evidence>
<accession>A0AA46TJ78</accession>
<protein>
    <submittedName>
        <fullName evidence="10">Amino acid ABC transporter permease</fullName>
    </submittedName>
</protein>
<keyword evidence="2 8" id="KW-0813">Transport</keyword>
<comment type="similarity">
    <text evidence="8">Belongs to the binding-protein-dependent transport system permease family.</text>
</comment>
<gene>
    <name evidence="10" type="ORF">L0C25_04565</name>
</gene>
<dbReference type="AlphaFoldDB" id="A0AA46TJ78"/>
<evidence type="ECO:0000256" key="3">
    <source>
        <dbReference type="ARBA" id="ARBA00022475"/>
    </source>
</evidence>
<dbReference type="PANTHER" id="PTHR30614:SF0">
    <property type="entry name" value="L-CYSTINE TRANSPORT SYSTEM PERMEASE PROTEIN TCYL"/>
    <property type="match status" value="1"/>
</dbReference>
<dbReference type="GO" id="GO:0043190">
    <property type="term" value="C:ATP-binding cassette (ABC) transporter complex"/>
    <property type="evidence" value="ECO:0007669"/>
    <property type="project" value="InterPro"/>
</dbReference>
<dbReference type="RefSeq" id="WP_271635245.1">
    <property type="nucleotide sequence ID" value="NZ_CP094970.1"/>
</dbReference>
<dbReference type="GO" id="GO:0022857">
    <property type="term" value="F:transmembrane transporter activity"/>
    <property type="evidence" value="ECO:0007669"/>
    <property type="project" value="InterPro"/>
</dbReference>
<keyword evidence="3" id="KW-1003">Cell membrane</keyword>
<feature type="transmembrane region" description="Helical" evidence="8">
    <location>
        <begin position="115"/>
        <end position="135"/>
    </location>
</feature>
<dbReference type="InterPro" id="IPR010065">
    <property type="entry name" value="AA_ABC_transptr_permease_3TM"/>
</dbReference>
<evidence type="ECO:0000313" key="10">
    <source>
        <dbReference type="EMBL" id="UYM06354.1"/>
    </source>
</evidence>
<evidence type="ECO:0000256" key="7">
    <source>
        <dbReference type="ARBA" id="ARBA00023136"/>
    </source>
</evidence>
<evidence type="ECO:0000256" key="4">
    <source>
        <dbReference type="ARBA" id="ARBA00022692"/>
    </source>
</evidence>
<keyword evidence="6 8" id="KW-1133">Transmembrane helix</keyword>
<proteinExistence type="inferred from homology"/>
<dbReference type="CDD" id="cd06261">
    <property type="entry name" value="TM_PBP2"/>
    <property type="match status" value="1"/>
</dbReference>
<dbReference type="Pfam" id="PF00528">
    <property type="entry name" value="BPD_transp_1"/>
    <property type="match status" value="1"/>
</dbReference>